<evidence type="ECO:0000313" key="2">
    <source>
        <dbReference type="EMBL" id="RCW35330.1"/>
    </source>
</evidence>
<feature type="region of interest" description="Disordered" evidence="1">
    <location>
        <begin position="29"/>
        <end position="48"/>
    </location>
</feature>
<feature type="compositionally biased region" description="Basic and acidic residues" evidence="1">
    <location>
        <begin position="38"/>
        <end position="48"/>
    </location>
</feature>
<dbReference type="EMBL" id="QPIZ01000010">
    <property type="protein sequence ID" value="RCW35330.1"/>
    <property type="molecule type" value="Genomic_DNA"/>
</dbReference>
<proteinExistence type="predicted"/>
<keyword evidence="3" id="KW-1185">Reference proteome</keyword>
<comment type="caution">
    <text evidence="2">The sequence shown here is derived from an EMBL/GenBank/DDBJ whole genome shotgun (WGS) entry which is preliminary data.</text>
</comment>
<dbReference type="Proteomes" id="UP000252733">
    <property type="component" value="Unassembled WGS sequence"/>
</dbReference>
<organism evidence="2 3">
    <name type="scientific">Marinilabilia salmonicolor</name>
    <dbReference type="NCBI Taxonomy" id="989"/>
    <lineage>
        <taxon>Bacteria</taxon>
        <taxon>Pseudomonadati</taxon>
        <taxon>Bacteroidota</taxon>
        <taxon>Bacteroidia</taxon>
        <taxon>Marinilabiliales</taxon>
        <taxon>Marinilabiliaceae</taxon>
        <taxon>Marinilabilia</taxon>
    </lineage>
</organism>
<protein>
    <submittedName>
        <fullName evidence="2">Uncharacterized protein</fullName>
    </submittedName>
</protein>
<gene>
    <name evidence="2" type="ORF">DFO77_11097</name>
</gene>
<evidence type="ECO:0000313" key="3">
    <source>
        <dbReference type="Proteomes" id="UP000252733"/>
    </source>
</evidence>
<accession>A0A2T0XEV0</accession>
<reference evidence="2 3" key="1">
    <citation type="submission" date="2018-07" db="EMBL/GenBank/DDBJ databases">
        <title>Freshwater and sediment microbial communities from various areas in North America, analyzing microbe dynamics in response to fracking.</title>
        <authorList>
            <person name="Lamendella R."/>
        </authorList>
    </citation>
    <scope>NUCLEOTIDE SEQUENCE [LARGE SCALE GENOMIC DNA]</scope>
    <source>
        <strain evidence="2 3">160A</strain>
    </source>
</reference>
<name>A0A2T0XEV0_9BACT</name>
<sequence>MLLYGQTLINGPTKLDGFRQQDMSDKLGINFRSNQSLERGDPKLDIDA</sequence>
<dbReference type="AlphaFoldDB" id="A0A2T0XEV0"/>
<evidence type="ECO:0000256" key="1">
    <source>
        <dbReference type="SAM" id="MobiDB-lite"/>
    </source>
</evidence>